<dbReference type="CDD" id="cd00130">
    <property type="entry name" value="PAS"/>
    <property type="match status" value="2"/>
</dbReference>
<dbReference type="InterPro" id="IPR003594">
    <property type="entry name" value="HATPase_dom"/>
</dbReference>
<dbReference type="InterPro" id="IPR035965">
    <property type="entry name" value="PAS-like_dom_sf"/>
</dbReference>
<dbReference type="GeneID" id="98647354"/>
<dbReference type="Pfam" id="PF08448">
    <property type="entry name" value="PAS_4"/>
    <property type="match status" value="1"/>
</dbReference>
<name>A0ABX5YMH4_9PLAN</name>
<dbReference type="InterPro" id="IPR005467">
    <property type="entry name" value="His_kinase_dom"/>
</dbReference>
<dbReference type="SMART" id="SM00388">
    <property type="entry name" value="HisKA"/>
    <property type="match status" value="1"/>
</dbReference>
<dbReference type="InterPro" id="IPR001789">
    <property type="entry name" value="Sig_transdc_resp-reg_receiver"/>
</dbReference>
<dbReference type="Pfam" id="PF02518">
    <property type="entry name" value="HATPase_c"/>
    <property type="match status" value="1"/>
</dbReference>
<dbReference type="SMART" id="SM00091">
    <property type="entry name" value="PAS"/>
    <property type="match status" value="3"/>
</dbReference>
<dbReference type="RefSeq" id="WP_002686297.1">
    <property type="nucleotide sequence ID" value="NZ_CP042910.1"/>
</dbReference>
<keyword evidence="14" id="KW-1185">Reference proteome</keyword>
<dbReference type="SUPFAM" id="SSF47384">
    <property type="entry name" value="Homodimeric domain of signal transducing histidine kinase"/>
    <property type="match status" value="1"/>
</dbReference>
<dbReference type="PANTHER" id="PTHR43065:SF46">
    <property type="entry name" value="C4-DICARBOXYLATE TRANSPORT SENSOR PROTEIN DCTB"/>
    <property type="match status" value="1"/>
</dbReference>
<evidence type="ECO:0000256" key="4">
    <source>
        <dbReference type="ARBA" id="ARBA00022679"/>
    </source>
</evidence>
<keyword evidence="4" id="KW-0808">Transferase</keyword>
<evidence type="ECO:0000256" key="9">
    <source>
        <dbReference type="PROSITE-ProRule" id="PRU00169"/>
    </source>
</evidence>
<keyword evidence="8" id="KW-0902">Two-component regulatory system</keyword>
<keyword evidence="6" id="KW-0418">Kinase</keyword>
<dbReference type="SMART" id="SM00387">
    <property type="entry name" value="HATPase_c"/>
    <property type="match status" value="1"/>
</dbReference>
<evidence type="ECO:0000256" key="6">
    <source>
        <dbReference type="ARBA" id="ARBA00022777"/>
    </source>
</evidence>
<dbReference type="InterPro" id="IPR004358">
    <property type="entry name" value="Sig_transdc_His_kin-like_C"/>
</dbReference>
<dbReference type="InterPro" id="IPR036890">
    <property type="entry name" value="HATPase_C_sf"/>
</dbReference>
<proteinExistence type="predicted"/>
<dbReference type="InterPro" id="IPR011006">
    <property type="entry name" value="CheY-like_superfamily"/>
</dbReference>
<feature type="domain" description="Response regulatory" evidence="11">
    <location>
        <begin position="661"/>
        <end position="777"/>
    </location>
</feature>
<feature type="domain" description="Histidine kinase" evidence="10">
    <location>
        <begin position="420"/>
        <end position="633"/>
    </location>
</feature>
<evidence type="ECO:0000313" key="14">
    <source>
        <dbReference type="Proteomes" id="UP000322887"/>
    </source>
</evidence>
<keyword evidence="5" id="KW-0547">Nucleotide-binding</keyword>
<reference evidence="13 14" key="1">
    <citation type="submission" date="2019-08" db="EMBL/GenBank/DDBJ databases">
        <title>Deep-cultivation of Planctomycetes and their phenomic and genomic characterization uncovers novel biology.</title>
        <authorList>
            <person name="Wiegand S."/>
            <person name="Jogler M."/>
            <person name="Boedeker C."/>
            <person name="Pinto D."/>
            <person name="Vollmers J."/>
            <person name="Rivas-Marin E."/>
            <person name="Kohn T."/>
            <person name="Peeters S.H."/>
            <person name="Heuer A."/>
            <person name="Rast P."/>
            <person name="Oberbeckmann S."/>
            <person name="Bunk B."/>
            <person name="Jeske O."/>
            <person name="Meyerdierks A."/>
            <person name="Storesund J.E."/>
            <person name="Kallscheuer N."/>
            <person name="Luecker S."/>
            <person name="Lage O.M."/>
            <person name="Pohl T."/>
            <person name="Merkel B.J."/>
            <person name="Hornburger P."/>
            <person name="Mueller R.-W."/>
            <person name="Bruemmer F."/>
            <person name="Labrenz M."/>
            <person name="Spormann A.M."/>
            <person name="Op den Camp H."/>
            <person name="Overmann J."/>
            <person name="Amann R."/>
            <person name="Jetten M.S.M."/>
            <person name="Mascher T."/>
            <person name="Medema M.H."/>
            <person name="Devos D.P."/>
            <person name="Kaster A.-K."/>
            <person name="Ovreas L."/>
            <person name="Rohde M."/>
            <person name="Galperin M.Y."/>
            <person name="Jogler C."/>
        </authorList>
    </citation>
    <scope>NUCLEOTIDE SEQUENCE [LARGE SCALE GENOMIC DNA]</scope>
    <source>
        <strain evidence="13 14">DSM 8797</strain>
    </source>
</reference>
<dbReference type="NCBIfam" id="TIGR00229">
    <property type="entry name" value="sensory_box"/>
    <property type="match status" value="2"/>
</dbReference>
<feature type="modified residue" description="4-aspartylphosphate" evidence="9">
    <location>
        <position position="712"/>
    </location>
</feature>
<dbReference type="SUPFAM" id="SSF55785">
    <property type="entry name" value="PYP-like sensor domain (PAS domain)"/>
    <property type="match status" value="3"/>
</dbReference>
<evidence type="ECO:0000259" key="11">
    <source>
        <dbReference type="PROSITE" id="PS50110"/>
    </source>
</evidence>
<dbReference type="PROSITE" id="PS50110">
    <property type="entry name" value="RESPONSE_REGULATORY"/>
    <property type="match status" value="1"/>
</dbReference>
<evidence type="ECO:0000256" key="2">
    <source>
        <dbReference type="ARBA" id="ARBA00012438"/>
    </source>
</evidence>
<dbReference type="PANTHER" id="PTHR43065">
    <property type="entry name" value="SENSOR HISTIDINE KINASE"/>
    <property type="match status" value="1"/>
</dbReference>
<dbReference type="SUPFAM" id="SSF52172">
    <property type="entry name" value="CheY-like"/>
    <property type="match status" value="1"/>
</dbReference>
<evidence type="ECO:0000259" key="10">
    <source>
        <dbReference type="PROSITE" id="PS50109"/>
    </source>
</evidence>
<dbReference type="InterPro" id="IPR003661">
    <property type="entry name" value="HisK_dim/P_dom"/>
</dbReference>
<evidence type="ECO:0000256" key="7">
    <source>
        <dbReference type="ARBA" id="ARBA00022840"/>
    </source>
</evidence>
<dbReference type="PROSITE" id="PS50109">
    <property type="entry name" value="HIS_KIN"/>
    <property type="match status" value="1"/>
</dbReference>
<dbReference type="InterPro" id="IPR013656">
    <property type="entry name" value="PAS_4"/>
</dbReference>
<dbReference type="Pfam" id="PF00072">
    <property type="entry name" value="Response_reg"/>
    <property type="match status" value="1"/>
</dbReference>
<dbReference type="EC" id="2.7.13.3" evidence="2"/>
<dbReference type="Gene3D" id="1.10.287.130">
    <property type="match status" value="1"/>
</dbReference>
<evidence type="ECO:0000256" key="3">
    <source>
        <dbReference type="ARBA" id="ARBA00022553"/>
    </source>
</evidence>
<dbReference type="Gene3D" id="3.30.565.10">
    <property type="entry name" value="Histidine kinase-like ATPase, C-terminal domain"/>
    <property type="match status" value="1"/>
</dbReference>
<organism evidence="13 14">
    <name type="scientific">Gimesia maris</name>
    <dbReference type="NCBI Taxonomy" id="122"/>
    <lineage>
        <taxon>Bacteria</taxon>
        <taxon>Pseudomonadati</taxon>
        <taxon>Planctomycetota</taxon>
        <taxon>Planctomycetia</taxon>
        <taxon>Planctomycetales</taxon>
        <taxon>Planctomycetaceae</taxon>
        <taxon>Gimesia</taxon>
    </lineage>
</organism>
<accession>A0ABX5YMH4</accession>
<feature type="domain" description="PAS" evidence="12">
    <location>
        <begin position="10"/>
        <end position="81"/>
    </location>
</feature>
<dbReference type="CDD" id="cd17546">
    <property type="entry name" value="REC_hyHK_CKI1_RcsC-like"/>
    <property type="match status" value="1"/>
</dbReference>
<dbReference type="CDD" id="cd00082">
    <property type="entry name" value="HisKA"/>
    <property type="match status" value="1"/>
</dbReference>
<dbReference type="InterPro" id="IPR000014">
    <property type="entry name" value="PAS"/>
</dbReference>
<dbReference type="PRINTS" id="PR00344">
    <property type="entry name" value="BCTRLSENSOR"/>
</dbReference>
<comment type="catalytic activity">
    <reaction evidence="1">
        <text>ATP + protein L-histidine = ADP + protein N-phospho-L-histidine.</text>
        <dbReference type="EC" id="2.7.13.3"/>
    </reaction>
</comment>
<dbReference type="SMART" id="SM00448">
    <property type="entry name" value="REC"/>
    <property type="match status" value="1"/>
</dbReference>
<keyword evidence="7" id="KW-0067">ATP-binding</keyword>
<keyword evidence="3 9" id="KW-0597">Phosphoprotein</keyword>
<dbReference type="Pfam" id="PF08447">
    <property type="entry name" value="PAS_3"/>
    <property type="match status" value="1"/>
</dbReference>
<sequence length="784" mass="88335">MSPFSKNSIDVNTLTQVIEKTVNAVVITDTNCHITWVNHSFERTTGYSFAEAQGKHPGRLLQGPETAPEDIESMRQAIAYKLPFSKAVLNYTKSGQKYWNYIECQPLYENDRLTGYMALLTDVTSSLVAQNKLIEAKNRVLENSERLQLAFAGGQVGSWDWSPTEDRLVFDKSWANLVGADYENLTHNLESWEQRIHPEDLDLFSQQLAAVTTNNQDYFISEHRILCDHNQYRWTMARGQVVARNDLGLPTRVVGVHFDITRQKQTQDLLDTQNTLLRTILNVIPFSVSWKDSDLRYLGCNDNFLALSGYKHSRTILGKTDSELKPESTYIEQQLQDELKVVTTGTPLMHQIESRVSANGGQNILDTNKVPLNLNDNTTGILEVSIDITELEMAREALRQKELELRRHGRMQAVGELAGGGAHEFNNLLQTIRGYVCFAQDELNPQSSAYSDLSESIFAIDRAVQLTQQLLHFSRIDNIAKIKCEPDDVIEDLKNLLKPLMPDKINLNFELALSLPPIRANTLILGQAILNLCLNARDAIPDGGTITIGTRLITSETGRDQIGFYVIDPGTGIPDEIQDRIFDPFFTTKEVGKGTGLGLSIVYSAAYEHEGKVEFETTVGKGTRFEIVIPQYYQKSETNLEKGADEQELYLEKDTSLNNKTILIADDDSIVTLVTVRMLHNLGYQIITASNGREAVEIYRRERHNIQGLVFDISMPHMTGTEAYESICKLGNPPPILFCTGDATPELRHVNLAAKGYRFIRKPFNQITLEKMMDELFSDALETI</sequence>
<dbReference type="Pfam" id="PF13426">
    <property type="entry name" value="PAS_9"/>
    <property type="match status" value="1"/>
</dbReference>
<dbReference type="InterPro" id="IPR036097">
    <property type="entry name" value="HisK_dim/P_sf"/>
</dbReference>
<dbReference type="Gene3D" id="2.10.70.100">
    <property type="match status" value="1"/>
</dbReference>
<dbReference type="InterPro" id="IPR001610">
    <property type="entry name" value="PAC"/>
</dbReference>
<evidence type="ECO:0000313" key="13">
    <source>
        <dbReference type="EMBL" id="QEG16936.1"/>
    </source>
</evidence>
<evidence type="ECO:0000259" key="12">
    <source>
        <dbReference type="PROSITE" id="PS50112"/>
    </source>
</evidence>
<dbReference type="Gene3D" id="3.30.450.20">
    <property type="entry name" value="PAS domain"/>
    <property type="match status" value="3"/>
</dbReference>
<evidence type="ECO:0000256" key="1">
    <source>
        <dbReference type="ARBA" id="ARBA00000085"/>
    </source>
</evidence>
<protein>
    <recommendedName>
        <fullName evidence="2">histidine kinase</fullName>
        <ecNumber evidence="2">2.7.13.3</ecNumber>
    </recommendedName>
</protein>
<dbReference type="EMBL" id="CP042910">
    <property type="protein sequence ID" value="QEG16936.1"/>
    <property type="molecule type" value="Genomic_DNA"/>
</dbReference>
<evidence type="ECO:0000256" key="8">
    <source>
        <dbReference type="ARBA" id="ARBA00023012"/>
    </source>
</evidence>
<dbReference type="Gene3D" id="3.40.50.2300">
    <property type="match status" value="1"/>
</dbReference>
<evidence type="ECO:0000256" key="5">
    <source>
        <dbReference type="ARBA" id="ARBA00022741"/>
    </source>
</evidence>
<dbReference type="SUPFAM" id="SSF55874">
    <property type="entry name" value="ATPase domain of HSP90 chaperone/DNA topoisomerase II/histidine kinase"/>
    <property type="match status" value="1"/>
</dbReference>
<dbReference type="InterPro" id="IPR013655">
    <property type="entry name" value="PAS_fold_3"/>
</dbReference>
<dbReference type="PROSITE" id="PS50112">
    <property type="entry name" value="PAS"/>
    <property type="match status" value="1"/>
</dbReference>
<dbReference type="SMART" id="SM00086">
    <property type="entry name" value="PAC"/>
    <property type="match status" value="2"/>
</dbReference>
<dbReference type="Proteomes" id="UP000322887">
    <property type="component" value="Chromosome"/>
</dbReference>
<gene>
    <name evidence="13" type="ORF">GmarT_28070</name>
</gene>